<dbReference type="Proteomes" id="UP001320460">
    <property type="component" value="Chromosome"/>
</dbReference>
<dbReference type="EMBL" id="AP025334">
    <property type="protein sequence ID" value="BDD50366.1"/>
    <property type="molecule type" value="Genomic_DNA"/>
</dbReference>
<name>A0ABN6LMJ5_9ENTR</name>
<accession>A0ABN6LMJ5</accession>
<proteinExistence type="predicted"/>
<protein>
    <submittedName>
        <fullName evidence="1">Uncharacterized protein</fullName>
    </submittedName>
</protein>
<organism evidence="1 2">
    <name type="scientific">Phytobacter diazotrophicus</name>
    <dbReference type="NCBI Taxonomy" id="395631"/>
    <lineage>
        <taxon>Bacteria</taxon>
        <taxon>Pseudomonadati</taxon>
        <taxon>Pseudomonadota</taxon>
        <taxon>Gammaproteobacteria</taxon>
        <taxon>Enterobacterales</taxon>
        <taxon>Enterobacteriaceae</taxon>
        <taxon>Phytobacter</taxon>
    </lineage>
</organism>
<keyword evidence="2" id="KW-1185">Reference proteome</keyword>
<dbReference type="RefSeq" id="WP_125124274.1">
    <property type="nucleotide sequence ID" value="NZ_AP025334.1"/>
</dbReference>
<reference evidence="1 2" key="1">
    <citation type="submission" date="2021-12" db="EMBL/GenBank/DDBJ databases">
        <title>Complete genome sequence of Phytobacter diazotrophicus TA9734.</title>
        <authorList>
            <person name="Kubota H."/>
            <person name="Nakayama Y."/>
            <person name="Ariyoshi T."/>
        </authorList>
    </citation>
    <scope>NUCLEOTIDE SEQUENCE [LARGE SCALE GENOMIC DNA]</scope>
    <source>
        <strain evidence="1 2">TA9734</strain>
    </source>
</reference>
<sequence length="301" mass="34177">MIYLMEGDAYVEVDDWKTISHRNNYVENLVVKGRKLEKIIGYYELPEKIKCGLSNCHTAHYRGYVVETDDGSETNIGHTCGTKYFDVQFEAMSSEFLNALEYAQAKEFIVESKKKVFDYWQLVNALAVGPKNVNWAIRLQKNVNDASIIGQAAYRALRQMQALNSGNVTTSRPPTKEEIELAQVAGQSAPESIEIIIGFIANIEFLSPDNNLTALYEDQLRWVVNALQESNPDKISRTQMRPIVSGIKSLDKTLEQTRSVIDSARVFFTKDNLSQLLLSLEDNENVSTADINRYKEFLEQL</sequence>
<evidence type="ECO:0000313" key="1">
    <source>
        <dbReference type="EMBL" id="BDD50366.1"/>
    </source>
</evidence>
<evidence type="ECO:0000313" key="2">
    <source>
        <dbReference type="Proteomes" id="UP001320460"/>
    </source>
</evidence>
<gene>
    <name evidence="1" type="ORF">PDTA9734_18530</name>
</gene>